<accession>A0A0C3L578</accession>
<organism evidence="1 2">
    <name type="scientific">Tulasnella calospora MUT 4182</name>
    <dbReference type="NCBI Taxonomy" id="1051891"/>
    <lineage>
        <taxon>Eukaryota</taxon>
        <taxon>Fungi</taxon>
        <taxon>Dikarya</taxon>
        <taxon>Basidiomycota</taxon>
        <taxon>Agaricomycotina</taxon>
        <taxon>Agaricomycetes</taxon>
        <taxon>Cantharellales</taxon>
        <taxon>Tulasnellaceae</taxon>
        <taxon>Tulasnella</taxon>
    </lineage>
</organism>
<dbReference type="Gene3D" id="2.60.120.620">
    <property type="entry name" value="q2cbj1_9rhob like domain"/>
    <property type="match status" value="1"/>
</dbReference>
<reference evidence="2" key="2">
    <citation type="submission" date="2015-01" db="EMBL/GenBank/DDBJ databases">
        <title>Evolutionary Origins and Diversification of the Mycorrhizal Mutualists.</title>
        <authorList>
            <consortium name="DOE Joint Genome Institute"/>
            <consortium name="Mycorrhizal Genomics Consortium"/>
            <person name="Kohler A."/>
            <person name="Kuo A."/>
            <person name="Nagy L.G."/>
            <person name="Floudas D."/>
            <person name="Copeland A."/>
            <person name="Barry K.W."/>
            <person name="Cichocki N."/>
            <person name="Veneault-Fourrey C."/>
            <person name="LaButti K."/>
            <person name="Lindquist E.A."/>
            <person name="Lipzen A."/>
            <person name="Lundell T."/>
            <person name="Morin E."/>
            <person name="Murat C."/>
            <person name="Riley R."/>
            <person name="Ohm R."/>
            <person name="Sun H."/>
            <person name="Tunlid A."/>
            <person name="Henrissat B."/>
            <person name="Grigoriev I.V."/>
            <person name="Hibbett D.S."/>
            <person name="Martin F."/>
        </authorList>
    </citation>
    <scope>NUCLEOTIDE SEQUENCE [LARGE SCALE GENOMIC DNA]</scope>
    <source>
        <strain evidence="2">MUT 4182</strain>
    </source>
</reference>
<keyword evidence="2" id="KW-1185">Reference proteome</keyword>
<evidence type="ECO:0008006" key="3">
    <source>
        <dbReference type="Google" id="ProtNLM"/>
    </source>
</evidence>
<protein>
    <recommendedName>
        <fullName evidence="3">Phytanoyl-CoA dioxygenase</fullName>
    </recommendedName>
</protein>
<proteinExistence type="predicted"/>
<dbReference type="HOGENOM" id="CLU_053011_0_0_1"/>
<sequence length="318" mass="35920">MVKKYEHLTAEQVEHFLDRGYVKIPKAFTKEQAEEMTADLWIRLGFDPDDKSTWTAERLHLPRLRPRTVKEFSPKAWGAMCDLLGGEDRINENTSVWNDSFIINFGSPETEGKLVPPQELDNWHCDGDFFLHFLDSPEQALLIIPIFSKILPSGGGTYIAPRSIASVAQLLANHPEGLLPGLGEGDQKFDFKARLKECEGDFVELTGDVGDVILMHPLMLHSASKNALRIPRIITNPPAGLKEPFNFSRSDPDDFSLVELKTLRALGKDRYDFKPTVPRQRIAPARWTGEAKMKEEQLARLKEHAIRNGLPVPEICVQ</sequence>
<dbReference type="OrthoDB" id="4664297at2759"/>
<reference evidence="1 2" key="1">
    <citation type="submission" date="2014-04" db="EMBL/GenBank/DDBJ databases">
        <authorList>
            <consortium name="DOE Joint Genome Institute"/>
            <person name="Kuo A."/>
            <person name="Girlanda M."/>
            <person name="Perotto S."/>
            <person name="Kohler A."/>
            <person name="Nagy L.G."/>
            <person name="Floudas D."/>
            <person name="Copeland A."/>
            <person name="Barry K.W."/>
            <person name="Cichocki N."/>
            <person name="Veneault-Fourrey C."/>
            <person name="LaButti K."/>
            <person name="Lindquist E.A."/>
            <person name="Lipzen A."/>
            <person name="Lundell T."/>
            <person name="Morin E."/>
            <person name="Murat C."/>
            <person name="Sun H."/>
            <person name="Tunlid A."/>
            <person name="Henrissat B."/>
            <person name="Grigoriev I.V."/>
            <person name="Hibbett D.S."/>
            <person name="Martin F."/>
            <person name="Nordberg H.P."/>
            <person name="Cantor M.N."/>
            <person name="Hua S.X."/>
        </authorList>
    </citation>
    <scope>NUCLEOTIDE SEQUENCE [LARGE SCALE GENOMIC DNA]</scope>
    <source>
        <strain evidence="1 2">MUT 4182</strain>
    </source>
</reference>
<dbReference type="AlphaFoldDB" id="A0A0C3L578"/>
<dbReference type="EMBL" id="KN822989">
    <property type="protein sequence ID" value="KIO28908.1"/>
    <property type="molecule type" value="Genomic_DNA"/>
</dbReference>
<evidence type="ECO:0000313" key="2">
    <source>
        <dbReference type="Proteomes" id="UP000054248"/>
    </source>
</evidence>
<gene>
    <name evidence="1" type="ORF">M407DRAFT_242833</name>
</gene>
<name>A0A0C3L578_9AGAM</name>
<evidence type="ECO:0000313" key="1">
    <source>
        <dbReference type="EMBL" id="KIO28908.1"/>
    </source>
</evidence>
<dbReference type="SUPFAM" id="SSF51197">
    <property type="entry name" value="Clavaminate synthase-like"/>
    <property type="match status" value="1"/>
</dbReference>
<dbReference type="Proteomes" id="UP000054248">
    <property type="component" value="Unassembled WGS sequence"/>
</dbReference>